<evidence type="ECO:0000256" key="6">
    <source>
        <dbReference type="SAM" id="SignalP"/>
    </source>
</evidence>
<proteinExistence type="inferred from homology"/>
<dbReference type="PANTHER" id="PTHR34359">
    <property type="entry name" value="CLAVATA3/ESR (CLE)-RELATED PROTEIN 10"/>
    <property type="match status" value="1"/>
</dbReference>
<organism evidence="7 8">
    <name type="scientific">Linum trigynum</name>
    <dbReference type="NCBI Taxonomy" id="586398"/>
    <lineage>
        <taxon>Eukaryota</taxon>
        <taxon>Viridiplantae</taxon>
        <taxon>Streptophyta</taxon>
        <taxon>Embryophyta</taxon>
        <taxon>Tracheophyta</taxon>
        <taxon>Spermatophyta</taxon>
        <taxon>Magnoliopsida</taxon>
        <taxon>eudicotyledons</taxon>
        <taxon>Gunneridae</taxon>
        <taxon>Pentapetalae</taxon>
        <taxon>rosids</taxon>
        <taxon>fabids</taxon>
        <taxon>Malpighiales</taxon>
        <taxon>Linaceae</taxon>
        <taxon>Linum</taxon>
    </lineage>
</organism>
<feature type="compositionally biased region" description="Basic and acidic residues" evidence="5">
    <location>
        <begin position="91"/>
        <end position="101"/>
    </location>
</feature>
<comment type="similarity">
    <text evidence="1">Belongs to the CLV3/ESR signal peptide family.</text>
</comment>
<evidence type="ECO:0000313" key="8">
    <source>
        <dbReference type="Proteomes" id="UP001497516"/>
    </source>
</evidence>
<feature type="region of interest" description="Disordered" evidence="5">
    <location>
        <begin position="69"/>
        <end position="111"/>
    </location>
</feature>
<keyword evidence="6" id="KW-0732">Signal</keyword>
<keyword evidence="8" id="KW-1185">Reference proteome</keyword>
<gene>
    <name evidence="7" type="ORF">LTRI10_LOCUS33475</name>
</gene>
<dbReference type="GO" id="GO:0030154">
    <property type="term" value="P:cell differentiation"/>
    <property type="evidence" value="ECO:0007669"/>
    <property type="project" value="UniProtKB-KW"/>
</dbReference>
<feature type="chain" id="PRO_5043359880" description="CLAVATA3/ESR (CLE)-related protein 13" evidence="6">
    <location>
        <begin position="30"/>
        <end position="111"/>
    </location>
</feature>
<protein>
    <recommendedName>
        <fullName evidence="9">CLAVATA3/ESR (CLE)-related protein 13</fullName>
    </recommendedName>
</protein>
<evidence type="ECO:0000256" key="3">
    <source>
        <dbReference type="ARBA" id="ARBA00022782"/>
    </source>
</evidence>
<feature type="signal peptide" evidence="6">
    <location>
        <begin position="1"/>
        <end position="29"/>
    </location>
</feature>
<keyword evidence="3" id="KW-0221">Differentiation</keyword>
<evidence type="ECO:0000256" key="2">
    <source>
        <dbReference type="ARBA" id="ARBA00022473"/>
    </source>
</evidence>
<accession>A0AAV2F4A0</accession>
<dbReference type="Proteomes" id="UP001497516">
    <property type="component" value="Chromosome 6"/>
</dbReference>
<name>A0AAV2F4A0_9ROSI</name>
<dbReference type="InterPro" id="IPR039618">
    <property type="entry name" value="CLE9-13"/>
</dbReference>
<keyword evidence="4" id="KW-0379">Hydroxylation</keyword>
<dbReference type="PANTHER" id="PTHR34359:SF5">
    <property type="entry name" value="CLAVATA3_ESR (CLE)-RELATED PROTEIN 9"/>
    <property type="match status" value="1"/>
</dbReference>
<evidence type="ECO:0000256" key="1">
    <source>
        <dbReference type="ARBA" id="ARBA00005416"/>
    </source>
</evidence>
<evidence type="ECO:0000256" key="5">
    <source>
        <dbReference type="SAM" id="MobiDB-lite"/>
    </source>
</evidence>
<keyword evidence="2" id="KW-0217">Developmental protein</keyword>
<reference evidence="7 8" key="1">
    <citation type="submission" date="2024-04" db="EMBL/GenBank/DDBJ databases">
        <authorList>
            <person name="Fracassetti M."/>
        </authorList>
    </citation>
    <scope>NUCLEOTIDE SEQUENCE [LARGE SCALE GENOMIC DNA]</scope>
</reference>
<evidence type="ECO:0000256" key="4">
    <source>
        <dbReference type="ARBA" id="ARBA00023278"/>
    </source>
</evidence>
<dbReference type="AlphaFoldDB" id="A0AAV2F4A0"/>
<dbReference type="EMBL" id="OZ034819">
    <property type="protein sequence ID" value="CAL1392859.1"/>
    <property type="molecule type" value="Genomic_DNA"/>
</dbReference>
<sequence length="111" mass="12622">MAAAILKLPSLALLLLLLWLSLLFHEFYGFKRHTVITSNPSTFHASRPAVVVNHRKVLASNFDFSQFRKPTTTTTHHHHHHRVTSSPPPEIDPRYGVDKRLVPTGPNPLHH</sequence>
<evidence type="ECO:0008006" key="9">
    <source>
        <dbReference type="Google" id="ProtNLM"/>
    </source>
</evidence>
<evidence type="ECO:0000313" key="7">
    <source>
        <dbReference type="EMBL" id="CAL1392859.1"/>
    </source>
</evidence>